<dbReference type="InterPro" id="IPR011990">
    <property type="entry name" value="TPR-like_helical_dom_sf"/>
</dbReference>
<name>A0ABT9F9C1_9GAMM</name>
<protein>
    <submittedName>
        <fullName evidence="1">DUF2971 domain-containing protein</fullName>
    </submittedName>
</protein>
<dbReference type="Proteomes" id="UP001177212">
    <property type="component" value="Unassembled WGS sequence"/>
</dbReference>
<dbReference type="EMBL" id="JAUYVT010000001">
    <property type="protein sequence ID" value="MDP2563328.1"/>
    <property type="molecule type" value="Genomic_DNA"/>
</dbReference>
<evidence type="ECO:0000313" key="2">
    <source>
        <dbReference type="Proteomes" id="UP001177212"/>
    </source>
</evidence>
<sequence length="742" mass="87285">MDDNEVLDLIRNGRFSALDFLEEAEALEQNKNYLGYLYFVRDLKSEPTAEILSKICEVEGSIDRAYEYLGRISRSIFHYKNERYISDSFFKLAILENDENANAWWAIYLNTGDETAFLRSIRSDYEHGDFLNLNRRLNDVLNVNVDFKKDAWDLLIEILNDERVEKNESVNSILFTAYCKAGRHDEGTHLFDKITYSKVNILKSYISSNAMSYEAAMSKVIDYDLDVFLDYNYGHLFEELIKRKSSGVMYINKASIIEIAFKAKMYEKVIKIYNENWGERIENVSEAKCYYLMSQIILGVRLNKAIYDEVKLSNYDGVLKKAVEVKVLVMKLNYKLVKGEDLNFPIAIWSLYQEAEKLLEDPELIAHYMYCDLHHELSTLEKKWDKKFYETELEQYKVGSSIEVPSYKSFVGQCKSFLNNEQFQEAINSIQSYHQNNNPTIVTYNLLGISFDRMGKHDKACESYLMALKIMEKFKEYDDIVIGNFLSSFSKVDKDLKDKTYYYWRHKYNTALVNSFQLNNNLSLQHTSLYKYSPLNLNYLDSLINQYFYLPEKKQLNDPIEMPSISDIGEEHFIDTDYRICSFSKNDNSMLMWSHYTGDHQGIMVEYEFGRGLPTGFGISEVKYTYGQKRQVEKDKFIFNQYLLTKNKEWEYEEEVRLISYQSSKVYYERHSFPSPDRSKINARVLGITLGVNFPPSKFDFIKKIISDLNQSRNDTESKIYLRKAKVSEEKLFTLDYEVIDI</sequence>
<keyword evidence="2" id="KW-1185">Reference proteome</keyword>
<evidence type="ECO:0000313" key="1">
    <source>
        <dbReference type="EMBL" id="MDP2563328.1"/>
    </source>
</evidence>
<dbReference type="Gene3D" id="1.25.40.10">
    <property type="entry name" value="Tetratricopeptide repeat domain"/>
    <property type="match status" value="1"/>
</dbReference>
<organism evidence="1 2">
    <name type="scientific">Pseudoalteromonas marina</name>
    <dbReference type="NCBI Taxonomy" id="267375"/>
    <lineage>
        <taxon>Bacteria</taxon>
        <taxon>Pseudomonadati</taxon>
        <taxon>Pseudomonadota</taxon>
        <taxon>Gammaproteobacteria</taxon>
        <taxon>Alteromonadales</taxon>
        <taxon>Pseudoalteromonadaceae</taxon>
        <taxon>Pseudoalteromonas</taxon>
    </lineage>
</organism>
<reference evidence="1" key="1">
    <citation type="submission" date="2023-07" db="EMBL/GenBank/DDBJ databases">
        <title>Genome content predicts the carbon catabolic preferences of heterotrophic bacteria.</title>
        <authorList>
            <person name="Gralka M."/>
        </authorList>
    </citation>
    <scope>NUCLEOTIDE SEQUENCE</scope>
    <source>
        <strain evidence="1">4G09</strain>
    </source>
</reference>
<accession>A0ABT9F9C1</accession>
<proteinExistence type="predicted"/>
<comment type="caution">
    <text evidence="1">The sequence shown here is derived from an EMBL/GenBank/DDBJ whole genome shotgun (WGS) entry which is preliminary data.</text>
</comment>
<dbReference type="RefSeq" id="WP_305470916.1">
    <property type="nucleotide sequence ID" value="NZ_JAUYVT010000001.1"/>
</dbReference>
<dbReference type="SUPFAM" id="SSF48452">
    <property type="entry name" value="TPR-like"/>
    <property type="match status" value="1"/>
</dbReference>
<gene>
    <name evidence="1" type="ORF">Q8W34_01685</name>
</gene>